<dbReference type="Gene3D" id="2.120.10.30">
    <property type="entry name" value="TolB, C-terminal domain"/>
    <property type="match status" value="3"/>
</dbReference>
<feature type="repeat" description="NHL" evidence="2">
    <location>
        <begin position="296"/>
        <end position="332"/>
    </location>
</feature>
<accession>A0A9X3J3S4</accession>
<organism evidence="4 5">
    <name type="scientific">Nannocystis pusilla</name>
    <dbReference type="NCBI Taxonomy" id="889268"/>
    <lineage>
        <taxon>Bacteria</taxon>
        <taxon>Pseudomonadati</taxon>
        <taxon>Myxococcota</taxon>
        <taxon>Polyangia</taxon>
        <taxon>Nannocystales</taxon>
        <taxon>Nannocystaceae</taxon>
        <taxon>Nannocystis</taxon>
    </lineage>
</organism>
<proteinExistence type="predicted"/>
<comment type="caution">
    <text evidence="4">The sequence shown here is derived from an EMBL/GenBank/DDBJ whole genome shotgun (WGS) entry which is preliminary data.</text>
</comment>
<evidence type="ECO:0000256" key="1">
    <source>
        <dbReference type="ARBA" id="ARBA00022737"/>
    </source>
</evidence>
<dbReference type="Pfam" id="PF01436">
    <property type="entry name" value="NHL"/>
    <property type="match status" value="3"/>
</dbReference>
<feature type="repeat" description="NHL" evidence="2">
    <location>
        <begin position="346"/>
        <end position="383"/>
    </location>
</feature>
<sequence length="390" mass="40934">MTRSQPLLSLFAVVALASACDSDGPPPCPTTAGTICTWAGDGEAGFNGDDEPLSEARLYWPIDVTITKGGEFYILDWNNHQVRLLTEEGTLKTVLGTDFVGDGPFDLSDLMPPGTAGTNINLNHPTQMLEEASGTLLLVSWHNHKLRRYDPKTGKAYVIIGRGAGYAGDGGPIGDPDARLNQPSGGVLDGDGNLYLLDQRNQRIRLLSADGSMLSTVAGSGEMGYDGDGGAPMAAKFHFPPGSNPPPAGTLALDAKGRLYVADTLNHAIRRIDFAADTIETVAGTGEAGYGGDDGPGSAAKLNNPRDIEIGPDGRLYIADELNHRVRVLDVESGVITTVAGNGRAEFSGDRGPAVDAGLNRPTGVAFDADGTLYISDSHNHRVRTVVLGK</sequence>
<dbReference type="SUPFAM" id="SSF101898">
    <property type="entry name" value="NHL repeat"/>
    <property type="match status" value="1"/>
</dbReference>
<name>A0A9X3J3S4_9BACT</name>
<evidence type="ECO:0000256" key="2">
    <source>
        <dbReference type="PROSITE-ProRule" id="PRU00504"/>
    </source>
</evidence>
<dbReference type="InterPro" id="IPR011042">
    <property type="entry name" value="6-blade_b-propeller_TolB-like"/>
</dbReference>
<dbReference type="InterPro" id="IPR001258">
    <property type="entry name" value="NHL_repeat"/>
</dbReference>
<dbReference type="RefSeq" id="WP_267776851.1">
    <property type="nucleotide sequence ID" value="NZ_JAPNKE010000002.1"/>
</dbReference>
<gene>
    <name evidence="4" type="ORF">OV079_47950</name>
</gene>
<keyword evidence="1" id="KW-0677">Repeat</keyword>
<reference evidence="4" key="1">
    <citation type="submission" date="2022-11" db="EMBL/GenBank/DDBJ databases">
        <title>Minimal conservation of predation-associated metabolite biosynthetic gene clusters underscores biosynthetic potential of Myxococcota including descriptions for ten novel species: Archangium lansinium sp. nov., Myxococcus landrumus sp. nov., Nannocystis bai.</title>
        <authorList>
            <person name="Ahearne A."/>
            <person name="Stevens C."/>
            <person name="Phillips K."/>
        </authorList>
    </citation>
    <scope>NUCLEOTIDE SEQUENCE</scope>
    <source>
        <strain evidence="4">Na p29</strain>
    </source>
</reference>
<evidence type="ECO:0000256" key="3">
    <source>
        <dbReference type="SAM" id="SignalP"/>
    </source>
</evidence>
<dbReference type="PANTHER" id="PTHR46388">
    <property type="entry name" value="NHL REPEAT-CONTAINING PROTEIN 2"/>
    <property type="match status" value="1"/>
</dbReference>
<dbReference type="PANTHER" id="PTHR46388:SF2">
    <property type="entry name" value="NHL REPEAT-CONTAINING PROTEIN 2"/>
    <property type="match status" value="1"/>
</dbReference>
<feature type="signal peptide" evidence="3">
    <location>
        <begin position="1"/>
        <end position="19"/>
    </location>
</feature>
<dbReference type="PROSITE" id="PS51257">
    <property type="entry name" value="PROKAR_LIPOPROTEIN"/>
    <property type="match status" value="1"/>
</dbReference>
<keyword evidence="5" id="KW-1185">Reference proteome</keyword>
<feature type="chain" id="PRO_5040867048" evidence="3">
    <location>
        <begin position="20"/>
        <end position="390"/>
    </location>
</feature>
<dbReference type="AlphaFoldDB" id="A0A9X3J3S4"/>
<dbReference type="PROSITE" id="PS51125">
    <property type="entry name" value="NHL"/>
    <property type="match status" value="2"/>
</dbReference>
<protein>
    <submittedName>
        <fullName evidence="4">SMP-30/gluconolactonase/LRE family protein</fullName>
    </submittedName>
</protein>
<keyword evidence="3" id="KW-0732">Signal</keyword>
<dbReference type="EMBL" id="JAPNKE010000002">
    <property type="protein sequence ID" value="MCY1013139.1"/>
    <property type="molecule type" value="Genomic_DNA"/>
</dbReference>
<evidence type="ECO:0000313" key="5">
    <source>
        <dbReference type="Proteomes" id="UP001150924"/>
    </source>
</evidence>
<dbReference type="Proteomes" id="UP001150924">
    <property type="component" value="Unassembled WGS sequence"/>
</dbReference>
<evidence type="ECO:0000313" key="4">
    <source>
        <dbReference type="EMBL" id="MCY1013139.1"/>
    </source>
</evidence>